<reference evidence="4" key="1">
    <citation type="journal article" date="2023" name="J. Hazard. Mater.">
        <title>Anaerobic biodegradation of pyrene and benzo[a]pyrene by a new sulfate-reducing Desulforamulus aquiferis strain DSA.</title>
        <authorList>
            <person name="Zhang Z."/>
            <person name="Sun J."/>
            <person name="Gong X."/>
            <person name="Wang C."/>
            <person name="Wang H."/>
        </authorList>
    </citation>
    <scope>NUCLEOTIDE SEQUENCE</scope>
    <source>
        <strain evidence="4">DSA</strain>
    </source>
</reference>
<dbReference type="GO" id="GO:0007059">
    <property type="term" value="P:chromosome segregation"/>
    <property type="evidence" value="ECO:0007669"/>
    <property type="project" value="UniProtKB-UniRule"/>
</dbReference>
<dbReference type="InterPro" id="IPR003768">
    <property type="entry name" value="ScpA"/>
</dbReference>
<dbReference type="Pfam" id="PF02616">
    <property type="entry name" value="SMC_ScpA"/>
    <property type="match status" value="1"/>
</dbReference>
<keyword evidence="3" id="KW-0963">Cytoplasm</keyword>
<evidence type="ECO:0000313" key="5">
    <source>
        <dbReference type="Proteomes" id="UP001172911"/>
    </source>
</evidence>
<organism evidence="4 5">
    <name type="scientific">Desulforamulus aquiferis</name>
    <dbReference type="NCBI Taxonomy" id="1397668"/>
    <lineage>
        <taxon>Bacteria</taxon>
        <taxon>Bacillati</taxon>
        <taxon>Bacillota</taxon>
        <taxon>Clostridia</taxon>
        <taxon>Eubacteriales</taxon>
        <taxon>Peptococcaceae</taxon>
        <taxon>Desulforamulus</taxon>
    </lineage>
</organism>
<evidence type="ECO:0000256" key="1">
    <source>
        <dbReference type="ARBA" id="ARBA00022829"/>
    </source>
</evidence>
<evidence type="ECO:0000256" key="2">
    <source>
        <dbReference type="ARBA" id="ARBA00044777"/>
    </source>
</evidence>
<protein>
    <recommendedName>
        <fullName evidence="2 3">Segregation and condensation protein A</fullName>
    </recommendedName>
</protein>
<dbReference type="PANTHER" id="PTHR33969">
    <property type="entry name" value="SEGREGATION AND CONDENSATION PROTEIN A"/>
    <property type="match status" value="1"/>
</dbReference>
<name>A0AAW7ZAN9_9FIRM</name>
<dbReference type="EMBL" id="JARPTC010000005">
    <property type="protein sequence ID" value="MDO7786466.1"/>
    <property type="molecule type" value="Genomic_DNA"/>
</dbReference>
<dbReference type="Gene3D" id="1.10.10.580">
    <property type="entry name" value="Structural maintenance of chromosome 1. Chain E"/>
    <property type="match status" value="1"/>
</dbReference>
<dbReference type="InterPro" id="IPR023093">
    <property type="entry name" value="ScpA-like_C"/>
</dbReference>
<comment type="subcellular location">
    <subcellularLocation>
        <location evidence="3">Cytoplasm</location>
    </subcellularLocation>
    <text evidence="3">Associated with two foci at the outer edges of the nucleoid region in young cells, and at four foci within both cell halves in older cells.</text>
</comment>
<reference evidence="4" key="2">
    <citation type="submission" date="2023-03" db="EMBL/GenBank/DDBJ databases">
        <authorList>
            <person name="Zhang Z."/>
        </authorList>
    </citation>
    <scope>NUCLEOTIDE SEQUENCE</scope>
    <source>
        <strain evidence="4">DSA</strain>
    </source>
</reference>
<dbReference type="HAMAP" id="MF_01805">
    <property type="entry name" value="ScpA"/>
    <property type="match status" value="1"/>
</dbReference>
<evidence type="ECO:0000256" key="3">
    <source>
        <dbReference type="HAMAP-Rule" id="MF_01805"/>
    </source>
</evidence>
<dbReference type="GO" id="GO:0051301">
    <property type="term" value="P:cell division"/>
    <property type="evidence" value="ECO:0007669"/>
    <property type="project" value="UniProtKB-KW"/>
</dbReference>
<accession>A0AAW7ZAN9</accession>
<dbReference type="RefSeq" id="WP_304541502.1">
    <property type="nucleotide sequence ID" value="NZ_JARPTC010000005.1"/>
</dbReference>
<proteinExistence type="inferred from homology"/>
<dbReference type="GO" id="GO:0006260">
    <property type="term" value="P:DNA replication"/>
    <property type="evidence" value="ECO:0007669"/>
    <property type="project" value="UniProtKB-UniRule"/>
</dbReference>
<keyword evidence="5" id="KW-1185">Reference proteome</keyword>
<dbReference type="PANTHER" id="PTHR33969:SF2">
    <property type="entry name" value="SEGREGATION AND CONDENSATION PROTEIN A"/>
    <property type="match status" value="1"/>
</dbReference>
<dbReference type="AlphaFoldDB" id="A0AAW7ZAN9"/>
<comment type="caution">
    <text evidence="4">The sequence shown here is derived from an EMBL/GenBank/DDBJ whole genome shotgun (WGS) entry which is preliminary data.</text>
</comment>
<dbReference type="Gene3D" id="6.10.250.2410">
    <property type="match status" value="1"/>
</dbReference>
<dbReference type="GO" id="GO:0005737">
    <property type="term" value="C:cytoplasm"/>
    <property type="evidence" value="ECO:0007669"/>
    <property type="project" value="UniProtKB-SubCell"/>
</dbReference>
<gene>
    <name evidence="3" type="primary">scpA</name>
    <name evidence="4" type="ORF">P6N53_04425</name>
</gene>
<sequence>MSKLSYEVKLAAFEGPLDLLLHLINRDQVNIYDIPIAKITAQYLDYLQQMQNLDMEIASEFLVMAATLVAIKARMLLPRTPKNISAGEEEGPDPREELVLRLLEYQKFKEVADYLKGQERQVGKVYTRHNSAEMYQHLFKPRDPLGGISIDKLLNSLQQVLKKAGAQLSVPEEITRGEISLPDKMRQVMAKLIFYPMGMPFEKLFDGSNSRSEIVVTFLAVLELLKLGQIKASQQENFGEITLLPGMPRQSEGA</sequence>
<comment type="function">
    <text evidence="3">Participates in chromosomal partition during cell division. May act via the formation of a condensin-like complex containing Smc and ScpB that pull DNA away from mid-cell into both cell halves.</text>
</comment>
<dbReference type="Proteomes" id="UP001172911">
    <property type="component" value="Unassembled WGS sequence"/>
</dbReference>
<keyword evidence="3" id="KW-0131">Cell cycle</keyword>
<keyword evidence="3" id="KW-0132">Cell division</keyword>
<evidence type="ECO:0000313" key="4">
    <source>
        <dbReference type="EMBL" id="MDO7786466.1"/>
    </source>
</evidence>
<comment type="subunit">
    <text evidence="3">Component of a cohesin-like complex composed of ScpA, ScpB and the Smc homodimer, in which ScpA and ScpB bind to the head domain of Smc. The presence of the three proteins is required for the association of the complex with DNA.</text>
</comment>
<keyword evidence="1 3" id="KW-0159">Chromosome partition</keyword>
<comment type="similarity">
    <text evidence="3">Belongs to the ScpA family.</text>
</comment>